<evidence type="ECO:0000259" key="3">
    <source>
        <dbReference type="Pfam" id="PF10400"/>
    </source>
</evidence>
<dbReference type="InterPro" id="IPR036388">
    <property type="entry name" value="WH-like_DNA-bd_sf"/>
</dbReference>
<evidence type="ECO:0000313" key="4">
    <source>
        <dbReference type="EMBL" id="MCP2357064.1"/>
    </source>
</evidence>
<sequence length="196" mass="21907">MAHVILGLLMIAPQTFYDLIKGFEASVALFYSASSGSIKRALDTLLARGFIEVASIETGGRGRKVYRVTDAGREEFRAWMTGEPTGPDLEKTALSRLYFLGLVEPGERAPVLHRIVARIETDLAAFSALDKLLDTLDVPREQRDIAAHQRATLDYGMASLRFMLDWFRDHLERYESPGPLTRADAPPGVSDRRARR</sequence>
<dbReference type="Proteomes" id="UP001139648">
    <property type="component" value="Unassembled WGS sequence"/>
</dbReference>
<evidence type="ECO:0000256" key="1">
    <source>
        <dbReference type="SAM" id="MobiDB-lite"/>
    </source>
</evidence>
<gene>
    <name evidence="4" type="ORF">HD597_004084</name>
</gene>
<dbReference type="SUPFAM" id="SSF46785">
    <property type="entry name" value="Winged helix' DNA-binding domain"/>
    <property type="match status" value="1"/>
</dbReference>
<dbReference type="InterPro" id="IPR005149">
    <property type="entry name" value="Tscrpt_reg_PadR_N"/>
</dbReference>
<dbReference type="PANTHER" id="PTHR43252:SF2">
    <property type="entry name" value="TRANSCRIPTION REGULATOR, PADR-LIKE FAMILY"/>
    <property type="match status" value="1"/>
</dbReference>
<comment type="caution">
    <text evidence="4">The sequence shown here is derived from an EMBL/GenBank/DDBJ whole genome shotgun (WGS) entry which is preliminary data.</text>
</comment>
<dbReference type="AlphaFoldDB" id="A0A9X2GGH6"/>
<evidence type="ECO:0000313" key="5">
    <source>
        <dbReference type="Proteomes" id="UP001139648"/>
    </source>
</evidence>
<dbReference type="PANTHER" id="PTHR43252">
    <property type="entry name" value="TRANSCRIPTIONAL REGULATOR YQJI"/>
    <property type="match status" value="1"/>
</dbReference>
<dbReference type="Pfam" id="PF10400">
    <property type="entry name" value="Vir_act_alpha_C"/>
    <property type="match status" value="1"/>
</dbReference>
<organism evidence="4 5">
    <name type="scientific">Nonomuraea thailandensis</name>
    <dbReference type="NCBI Taxonomy" id="1188745"/>
    <lineage>
        <taxon>Bacteria</taxon>
        <taxon>Bacillati</taxon>
        <taxon>Actinomycetota</taxon>
        <taxon>Actinomycetes</taxon>
        <taxon>Streptosporangiales</taxon>
        <taxon>Streptosporangiaceae</taxon>
        <taxon>Nonomuraea</taxon>
    </lineage>
</organism>
<reference evidence="4" key="1">
    <citation type="submission" date="2022-06" db="EMBL/GenBank/DDBJ databases">
        <title>Sequencing the genomes of 1000 actinobacteria strains.</title>
        <authorList>
            <person name="Klenk H.-P."/>
        </authorList>
    </citation>
    <scope>NUCLEOTIDE SEQUENCE</scope>
    <source>
        <strain evidence="4">DSM 46694</strain>
    </source>
</reference>
<keyword evidence="5" id="KW-1185">Reference proteome</keyword>
<evidence type="ECO:0000259" key="2">
    <source>
        <dbReference type="Pfam" id="PF03551"/>
    </source>
</evidence>
<dbReference type="EMBL" id="JAMZEB010000002">
    <property type="protein sequence ID" value="MCP2357064.1"/>
    <property type="molecule type" value="Genomic_DNA"/>
</dbReference>
<feature type="domain" description="Transcription regulator PadR C-terminal" evidence="3">
    <location>
        <begin position="94"/>
        <end position="173"/>
    </location>
</feature>
<dbReference type="InterPro" id="IPR018309">
    <property type="entry name" value="Tscrpt_reg_PadR_C"/>
</dbReference>
<dbReference type="Gene3D" id="1.10.10.10">
    <property type="entry name" value="Winged helix-like DNA-binding domain superfamily/Winged helix DNA-binding domain"/>
    <property type="match status" value="1"/>
</dbReference>
<dbReference type="InterPro" id="IPR036390">
    <property type="entry name" value="WH_DNA-bd_sf"/>
</dbReference>
<protein>
    <submittedName>
        <fullName evidence="4">DNA-binding PadR family transcriptional regulator</fullName>
    </submittedName>
</protein>
<dbReference type="GO" id="GO:0003677">
    <property type="term" value="F:DNA binding"/>
    <property type="evidence" value="ECO:0007669"/>
    <property type="project" value="UniProtKB-KW"/>
</dbReference>
<proteinExistence type="predicted"/>
<feature type="domain" description="Transcription regulator PadR N-terminal" evidence="2">
    <location>
        <begin position="5"/>
        <end position="77"/>
    </location>
</feature>
<keyword evidence="4" id="KW-0238">DNA-binding</keyword>
<accession>A0A9X2GGH6</accession>
<name>A0A9X2GGH6_9ACTN</name>
<dbReference type="RefSeq" id="WP_253744205.1">
    <property type="nucleotide sequence ID" value="NZ_BAABKA010000103.1"/>
</dbReference>
<feature type="region of interest" description="Disordered" evidence="1">
    <location>
        <begin position="177"/>
        <end position="196"/>
    </location>
</feature>
<dbReference type="Pfam" id="PF03551">
    <property type="entry name" value="PadR"/>
    <property type="match status" value="1"/>
</dbReference>